<keyword evidence="4" id="KW-1185">Reference proteome</keyword>
<keyword evidence="2" id="KW-0732">Signal</keyword>
<evidence type="ECO:0000313" key="4">
    <source>
        <dbReference type="Proteomes" id="UP000444318"/>
    </source>
</evidence>
<accession>A0A843S8I0</accession>
<feature type="chain" id="PRO_5032270751" evidence="2">
    <location>
        <begin position="21"/>
        <end position="108"/>
    </location>
</feature>
<dbReference type="Proteomes" id="UP000444318">
    <property type="component" value="Unassembled WGS sequence"/>
</dbReference>
<gene>
    <name evidence="3" type="ORF">GEV01_03230</name>
</gene>
<evidence type="ECO:0000313" key="3">
    <source>
        <dbReference type="EMBL" id="MQA18523.1"/>
    </source>
</evidence>
<feature type="compositionally biased region" description="Basic and acidic residues" evidence="1">
    <location>
        <begin position="89"/>
        <end position="98"/>
    </location>
</feature>
<reference evidence="3 4" key="1">
    <citation type="submission" date="2019-10" db="EMBL/GenBank/DDBJ databases">
        <title>Two novel species isolated from a subtropical stream in China.</title>
        <authorList>
            <person name="Lu H."/>
        </authorList>
    </citation>
    <scope>NUCLEOTIDE SEQUENCE [LARGE SCALE GENOMIC DNA]</scope>
    <source>
        <strain evidence="3 4">FT103W</strain>
    </source>
</reference>
<evidence type="ECO:0000256" key="1">
    <source>
        <dbReference type="SAM" id="MobiDB-lite"/>
    </source>
</evidence>
<feature type="compositionally biased region" description="Basic residues" evidence="1">
    <location>
        <begin position="99"/>
        <end position="108"/>
    </location>
</feature>
<dbReference type="RefSeq" id="WP_152801636.1">
    <property type="nucleotide sequence ID" value="NZ_WHUF01000001.1"/>
</dbReference>
<sequence length="108" mass="11891">MNRFRILLLAVACAPVYASAQSAPKAPDADAKVPPPAYRSAFADIRPTPDTAVTPDKVWLQANRELAAQPGHSMHMQMEMQPQMQPETPKAETSDDPHKGHHQHMKGQ</sequence>
<dbReference type="EMBL" id="WHUF01000001">
    <property type="protein sequence ID" value="MQA18523.1"/>
    <property type="molecule type" value="Genomic_DNA"/>
</dbReference>
<evidence type="ECO:0000256" key="2">
    <source>
        <dbReference type="SAM" id="SignalP"/>
    </source>
</evidence>
<feature type="compositionally biased region" description="Low complexity" evidence="1">
    <location>
        <begin position="78"/>
        <end position="87"/>
    </location>
</feature>
<feature type="signal peptide" evidence="2">
    <location>
        <begin position="1"/>
        <end position="20"/>
    </location>
</feature>
<organism evidence="3 4">
    <name type="scientific">Rugamonas rivuli</name>
    <dbReference type="NCBI Taxonomy" id="2743358"/>
    <lineage>
        <taxon>Bacteria</taxon>
        <taxon>Pseudomonadati</taxon>
        <taxon>Pseudomonadota</taxon>
        <taxon>Betaproteobacteria</taxon>
        <taxon>Burkholderiales</taxon>
        <taxon>Oxalobacteraceae</taxon>
        <taxon>Telluria group</taxon>
        <taxon>Rugamonas</taxon>
    </lineage>
</organism>
<name>A0A843S8I0_9BURK</name>
<comment type="caution">
    <text evidence="3">The sequence shown here is derived from an EMBL/GenBank/DDBJ whole genome shotgun (WGS) entry which is preliminary data.</text>
</comment>
<protein>
    <submittedName>
        <fullName evidence="3">Uncharacterized protein</fullName>
    </submittedName>
</protein>
<dbReference type="AlphaFoldDB" id="A0A843S8I0"/>
<feature type="region of interest" description="Disordered" evidence="1">
    <location>
        <begin position="78"/>
        <end position="108"/>
    </location>
</feature>
<proteinExistence type="predicted"/>